<keyword evidence="1" id="KW-0472">Membrane</keyword>
<gene>
    <name evidence="2" type="ORF">QVH07_08155</name>
</gene>
<dbReference type="Proteomes" id="UP001171916">
    <property type="component" value="Unassembled WGS sequence"/>
</dbReference>
<evidence type="ECO:0000313" key="3">
    <source>
        <dbReference type="Proteomes" id="UP001171916"/>
    </source>
</evidence>
<keyword evidence="1" id="KW-1133">Transmembrane helix</keyword>
<keyword evidence="1" id="KW-0812">Transmembrane</keyword>
<name>A0ABT7YC90_9BACT</name>
<accession>A0ABT7YC90</accession>
<evidence type="ECO:0000313" key="2">
    <source>
        <dbReference type="EMBL" id="MDN3204117.1"/>
    </source>
</evidence>
<reference evidence="2" key="1">
    <citation type="submission" date="2023-06" db="EMBL/GenBank/DDBJ databases">
        <title>Robiginitalea aurantiacus sp. nov. and Algoriphagus sediminis sp. nov., isolated from coastal sediment.</title>
        <authorList>
            <person name="Zhou Z.Y."/>
            <person name="An J."/>
            <person name="Jia Y.W."/>
            <person name="Du Z.J."/>
        </authorList>
    </citation>
    <scope>NUCLEOTIDE SEQUENCE</scope>
    <source>
        <strain evidence="2">C2-7</strain>
    </source>
</reference>
<proteinExistence type="predicted"/>
<protein>
    <submittedName>
        <fullName evidence="2">DUF6090 family protein</fullName>
    </submittedName>
</protein>
<dbReference type="EMBL" id="JAUEPH010000003">
    <property type="protein sequence ID" value="MDN3204117.1"/>
    <property type="molecule type" value="Genomic_DNA"/>
</dbReference>
<dbReference type="Pfam" id="PF19578">
    <property type="entry name" value="DUF6090"/>
    <property type="match status" value="1"/>
</dbReference>
<dbReference type="RefSeq" id="WP_289999670.1">
    <property type="nucleotide sequence ID" value="NZ_JAUEPH010000003.1"/>
</dbReference>
<feature type="transmembrane region" description="Helical" evidence="1">
    <location>
        <begin position="21"/>
        <end position="42"/>
    </location>
</feature>
<sequence>MISFFRKIRQKLLSQNRVTRYLVYAVGEILLVVIGILIALGVNNYNETLREKNREKQVVLALHNEFEENLTSLKFEIDRIKVMIETQEVLLSLFGSKNLPADEILDSMISNSFINMTWNPSSYVLNDLKNSGQISKLTNSHLQSLLFRWERHYENVNEFTEDDLRSSSDFLNFIKQSGSLRNADAPYLTQKGKKYFKSKFNFSNSELLKNIRFENVVDDKYVTSILLLQQYEETVGIIEEILIASEY</sequence>
<organism evidence="2 3">
    <name type="scientific">Algoriphagus sediminis</name>
    <dbReference type="NCBI Taxonomy" id="3057113"/>
    <lineage>
        <taxon>Bacteria</taxon>
        <taxon>Pseudomonadati</taxon>
        <taxon>Bacteroidota</taxon>
        <taxon>Cytophagia</taxon>
        <taxon>Cytophagales</taxon>
        <taxon>Cyclobacteriaceae</taxon>
        <taxon>Algoriphagus</taxon>
    </lineage>
</organism>
<dbReference type="InterPro" id="IPR045749">
    <property type="entry name" value="DUF6090"/>
</dbReference>
<keyword evidence="3" id="KW-1185">Reference proteome</keyword>
<comment type="caution">
    <text evidence="2">The sequence shown here is derived from an EMBL/GenBank/DDBJ whole genome shotgun (WGS) entry which is preliminary data.</text>
</comment>
<evidence type="ECO:0000256" key="1">
    <source>
        <dbReference type="SAM" id="Phobius"/>
    </source>
</evidence>